<comment type="caution">
    <text evidence="1">The sequence shown here is derived from an EMBL/GenBank/DDBJ whole genome shotgun (WGS) entry which is preliminary data.</text>
</comment>
<name>A0A6N6VVH6_9BACT</name>
<dbReference type="RefSeq" id="WP_153420933.1">
    <property type="nucleotide sequence ID" value="NZ_WFLM01000004.1"/>
</dbReference>
<dbReference type="AlphaFoldDB" id="A0A6N6VVH6"/>
<accession>A0A6N6VVH6</accession>
<dbReference type="EMBL" id="WFLM01000004">
    <property type="protein sequence ID" value="KAB8037855.1"/>
    <property type="molecule type" value="Genomic_DNA"/>
</dbReference>
<dbReference type="Proteomes" id="UP000437748">
    <property type="component" value="Unassembled WGS sequence"/>
</dbReference>
<gene>
    <name evidence="1" type="ORF">GCL60_11820</name>
</gene>
<sequence>MIISYGINIIINKHIEIIPKNLIVEIIDFNSSDKYDDLTKNWTEGSLYIENIMPIVVNNKPNKVKNIDIKFESLFSKTLSLKLNLAMYEKIKIKI</sequence>
<evidence type="ECO:0000313" key="2">
    <source>
        <dbReference type="Proteomes" id="UP000437748"/>
    </source>
</evidence>
<reference evidence="1 2" key="1">
    <citation type="submission" date="2019-10" db="EMBL/GenBank/DDBJ databases">
        <title>New species of Slilvanegrellaceae.</title>
        <authorList>
            <person name="Pitt A."/>
            <person name="Hahn M.W."/>
        </authorList>
    </citation>
    <scope>NUCLEOTIDE SEQUENCE [LARGE SCALE GENOMIC DNA]</scope>
    <source>
        <strain evidence="1 2">SP-Ram-0.45-NSY-1</strain>
    </source>
</reference>
<organism evidence="1 2">
    <name type="scientific">Silvanigrella paludirubra</name>
    <dbReference type="NCBI Taxonomy" id="2499159"/>
    <lineage>
        <taxon>Bacteria</taxon>
        <taxon>Pseudomonadati</taxon>
        <taxon>Bdellovibrionota</taxon>
        <taxon>Oligoflexia</taxon>
        <taxon>Silvanigrellales</taxon>
        <taxon>Silvanigrellaceae</taxon>
        <taxon>Silvanigrella</taxon>
    </lineage>
</organism>
<evidence type="ECO:0000313" key="1">
    <source>
        <dbReference type="EMBL" id="KAB8037855.1"/>
    </source>
</evidence>
<proteinExistence type="predicted"/>
<protein>
    <submittedName>
        <fullName evidence="1">Uncharacterized protein</fullName>
    </submittedName>
</protein>
<keyword evidence="2" id="KW-1185">Reference proteome</keyword>